<dbReference type="AlphaFoldDB" id="A0A4R5EI81"/>
<keyword evidence="3" id="KW-1185">Reference proteome</keyword>
<evidence type="ECO:0000256" key="1">
    <source>
        <dbReference type="SAM" id="SignalP"/>
    </source>
</evidence>
<comment type="caution">
    <text evidence="2">The sequence shown here is derived from an EMBL/GenBank/DDBJ whole genome shotgun (WGS) entry which is preliminary data.</text>
</comment>
<sequence>MSQPILRCRRSGAALLRAAAAAVVLAGAVATQGISQNLAEDGALPPDIGSEEPSFTPLPATSLNFYGSPGGIDMPSAEMLPDGTFATTLSGFGGQNRITLTFQATPWMSGSFRYHQMRNLNLFGFKTYYDRSFDVRFRLWREGRYRPQVALGLQDFSGTGLFGAEYIVASKSFRTPAWGGLARDGGRLMLTGGVGWGRLGSYNSIGSLGRRPTYSGATSRGGEPSYDQWFRGPYALFGGLEWRPNDKLGLKLEYSSDTYVTETQTTSSFTRRSPFNFGVEYQWKPATRLGAYYLYGSEIGLSAQIQLNPRHPVTRLAVPAPYPVQPREQWAGPPESWDTAWVDSGETLQGLRARLAETLKRDGLVLESLEVGAETAELRYRNPRYTAQAAAVGRAARALAATMPASVETFRLVPVSDGMALSAVILRRSDLEALEFDPRSSAALLAVAGFADAAGKPGPTAMAGPGLYPDFSWSVVQYASPSYFDPSLPFRLDLGVDLRATYRPAPGWRISGKLRQRVWGNIKDGRLSNSVLAHVRTDATLYAQEATTLENLYVARQWRPGRNLYARLSLGYFEAMYGGLSGEILWKPVGSRLGLGLEGNYVIQRDYDQRFGFQDYDVFTGHASAYLDLGKGYAAQVDVGRYLAGDVGATFSIDRTFANGWSFGGFFSQTNVSAADFGEGSFDKGLRFRIPLSSLLGKPSRAGLGLVIRPVQRDGGQRVHVPGRLYDQVREAHRSGLEAEWARVWE</sequence>
<gene>
    <name evidence="2" type="ORF">E1B25_20030</name>
</gene>
<keyword evidence="1" id="KW-0732">Signal</keyword>
<reference evidence="2 3" key="1">
    <citation type="submission" date="2019-03" db="EMBL/GenBank/DDBJ databases">
        <authorList>
            <person name="Zhang S."/>
        </authorList>
    </citation>
    <scope>NUCLEOTIDE SEQUENCE [LARGE SCALE GENOMIC DNA]</scope>
    <source>
        <strain evidence="2 3">S4J41</strain>
    </source>
</reference>
<feature type="chain" id="PRO_5020723390" evidence="1">
    <location>
        <begin position="27"/>
        <end position="746"/>
    </location>
</feature>
<evidence type="ECO:0000313" key="2">
    <source>
        <dbReference type="EMBL" id="TDE34231.1"/>
    </source>
</evidence>
<protein>
    <submittedName>
        <fullName evidence="2">YjbH domain-containing protein</fullName>
    </submittedName>
</protein>
<proteinExistence type="predicted"/>
<name>A0A4R5EI81_9RHOB</name>
<dbReference type="EMBL" id="SMFP01000021">
    <property type="protein sequence ID" value="TDE34231.1"/>
    <property type="molecule type" value="Genomic_DNA"/>
</dbReference>
<dbReference type="InterPro" id="IPR010344">
    <property type="entry name" value="YbjH"/>
</dbReference>
<dbReference type="OrthoDB" id="19542at2"/>
<evidence type="ECO:0000313" key="3">
    <source>
        <dbReference type="Proteomes" id="UP000294662"/>
    </source>
</evidence>
<feature type="signal peptide" evidence="1">
    <location>
        <begin position="1"/>
        <end position="26"/>
    </location>
</feature>
<organism evidence="2 3">
    <name type="scientific">Antarcticimicrobium sediminis</name>
    <dbReference type="NCBI Taxonomy" id="2546227"/>
    <lineage>
        <taxon>Bacteria</taxon>
        <taxon>Pseudomonadati</taxon>
        <taxon>Pseudomonadota</taxon>
        <taxon>Alphaproteobacteria</taxon>
        <taxon>Rhodobacterales</taxon>
        <taxon>Paracoccaceae</taxon>
        <taxon>Antarcticimicrobium</taxon>
    </lineage>
</organism>
<dbReference type="Pfam" id="PF06082">
    <property type="entry name" value="YjbH"/>
    <property type="match status" value="1"/>
</dbReference>
<accession>A0A4R5EI81</accession>
<dbReference type="RefSeq" id="WP_132831362.1">
    <property type="nucleotide sequence ID" value="NZ_SMFP01000021.1"/>
</dbReference>
<dbReference type="Proteomes" id="UP000294662">
    <property type="component" value="Unassembled WGS sequence"/>
</dbReference>